<dbReference type="InterPro" id="IPR004158">
    <property type="entry name" value="DUF247_pln"/>
</dbReference>
<gene>
    <name evidence="2" type="ORF">CMV_003664</name>
</gene>
<dbReference type="AlphaFoldDB" id="A0A8J4RH17"/>
<dbReference type="OrthoDB" id="1849062at2759"/>
<evidence type="ECO:0000256" key="1">
    <source>
        <dbReference type="SAM" id="Phobius"/>
    </source>
</evidence>
<keyword evidence="1" id="KW-0812">Transmembrane</keyword>
<dbReference type="PANTHER" id="PTHR31170">
    <property type="entry name" value="BNAC04G53230D PROTEIN"/>
    <property type="match status" value="1"/>
</dbReference>
<evidence type="ECO:0000313" key="2">
    <source>
        <dbReference type="EMBL" id="KAF3972877.1"/>
    </source>
</evidence>
<keyword evidence="1" id="KW-0472">Membrane</keyword>
<feature type="transmembrane region" description="Helical" evidence="1">
    <location>
        <begin position="219"/>
        <end position="241"/>
    </location>
</feature>
<name>A0A8J4RH17_9ROSI</name>
<keyword evidence="1" id="KW-1133">Transmembrane helix</keyword>
<evidence type="ECO:0000313" key="3">
    <source>
        <dbReference type="Proteomes" id="UP000737018"/>
    </source>
</evidence>
<accession>A0A8J4RH17</accession>
<dbReference type="EMBL" id="JRKL02000297">
    <property type="protein sequence ID" value="KAF3972877.1"/>
    <property type="molecule type" value="Genomic_DNA"/>
</dbReference>
<organism evidence="2 3">
    <name type="scientific">Castanea mollissima</name>
    <name type="common">Chinese chestnut</name>
    <dbReference type="NCBI Taxonomy" id="60419"/>
    <lineage>
        <taxon>Eukaryota</taxon>
        <taxon>Viridiplantae</taxon>
        <taxon>Streptophyta</taxon>
        <taxon>Embryophyta</taxon>
        <taxon>Tracheophyta</taxon>
        <taxon>Spermatophyta</taxon>
        <taxon>Magnoliopsida</taxon>
        <taxon>eudicotyledons</taxon>
        <taxon>Gunneridae</taxon>
        <taxon>Pentapetalae</taxon>
        <taxon>rosids</taxon>
        <taxon>fabids</taxon>
        <taxon>Fagales</taxon>
        <taxon>Fagaceae</taxon>
        <taxon>Castanea</taxon>
    </lineage>
</organism>
<dbReference type="Proteomes" id="UP000737018">
    <property type="component" value="Unassembled WGS sequence"/>
</dbReference>
<proteinExistence type="predicted"/>
<protein>
    <submittedName>
        <fullName evidence="2">Uncharacterized protein</fullName>
    </submittedName>
</protein>
<sequence>MAVTGDENEEKASVHLLECIHKELSSDQNVSLESCHFFNFCKIWSTQTEEQEYADFIQSFRSVRELKTKGIHFKPINSSFLSLAKLGKSISLRNVEFRSRFISAELKLPPLFLDPAKIKVYNNLAAFEWCPPTVNALVITSYICFLNTLIDGPDDVRELRSKRILLNNVGSDQEVLKMLREMTTFERQDVALYQGVRKAIEKHYNNKIRTWVAEIINKYFSTPLAALGLFGAITFLVLAIVQTRFTIYPIKEK</sequence>
<reference evidence="2" key="1">
    <citation type="submission" date="2020-03" db="EMBL/GenBank/DDBJ databases">
        <title>Castanea mollissima Vanexum genome sequencing.</title>
        <authorList>
            <person name="Staton M."/>
        </authorList>
    </citation>
    <scope>NUCLEOTIDE SEQUENCE</scope>
    <source>
        <tissue evidence="2">Leaf</tissue>
    </source>
</reference>
<dbReference type="PANTHER" id="PTHR31170:SF25">
    <property type="entry name" value="BNAA09G04570D PROTEIN"/>
    <property type="match status" value="1"/>
</dbReference>
<comment type="caution">
    <text evidence="2">The sequence shown here is derived from an EMBL/GenBank/DDBJ whole genome shotgun (WGS) entry which is preliminary data.</text>
</comment>
<dbReference type="Pfam" id="PF03140">
    <property type="entry name" value="DUF247"/>
    <property type="match status" value="1"/>
</dbReference>
<keyword evidence="3" id="KW-1185">Reference proteome</keyword>